<dbReference type="PROSITE" id="PS51257">
    <property type="entry name" value="PROKAR_LIPOPROTEIN"/>
    <property type="match status" value="1"/>
</dbReference>
<accession>A0A8U0HZF5</accession>
<reference evidence="2 3" key="1">
    <citation type="submission" date="2022-04" db="EMBL/GenBank/DDBJ databases">
        <title>Diverse halophilic archaea isolated from saline environments.</title>
        <authorList>
            <person name="Cui H.-L."/>
        </authorList>
    </citation>
    <scope>NUCLEOTIDE SEQUENCE [LARGE SCALE GENOMIC DNA]</scope>
    <source>
        <strain evidence="2 3">XZYJT49</strain>
    </source>
</reference>
<protein>
    <recommendedName>
        <fullName evidence="4">Lipoprotein</fullName>
    </recommendedName>
</protein>
<gene>
    <name evidence="2" type="ORF">M0R89_08325</name>
</gene>
<keyword evidence="3" id="KW-1185">Reference proteome</keyword>
<feature type="compositionally biased region" description="Basic and acidic residues" evidence="1">
    <location>
        <begin position="37"/>
        <end position="54"/>
    </location>
</feature>
<dbReference type="Proteomes" id="UP000830729">
    <property type="component" value="Chromosome"/>
</dbReference>
<dbReference type="GeneID" id="72185198"/>
<sequence length="194" mass="19626">MKRREMLAAVGGSLAAGSLGGCLGRYEDVAGEVGDTTSDRPTDAVTTEDTRTPPDETTGEATTTDGAQTTEAGQQGALTGKTFELLDVGCGAPRGEASVSFRDGGSSVVVSGTIPGSNDCYIARLADVSYDPATRALDLTVASMAKEGAEMCAQCIVEIEYEATLSFADGGPASVTVTHAAMGESKTVATAESP</sequence>
<feature type="region of interest" description="Disordered" evidence="1">
    <location>
        <begin position="30"/>
        <end position="73"/>
    </location>
</feature>
<proteinExistence type="predicted"/>
<feature type="compositionally biased region" description="Low complexity" evidence="1">
    <location>
        <begin position="55"/>
        <end position="73"/>
    </location>
</feature>
<organism evidence="2 3">
    <name type="scientific">Halorussus limi</name>
    <dbReference type="NCBI Taxonomy" id="2938695"/>
    <lineage>
        <taxon>Archaea</taxon>
        <taxon>Methanobacteriati</taxon>
        <taxon>Methanobacteriota</taxon>
        <taxon>Stenosarchaea group</taxon>
        <taxon>Halobacteria</taxon>
        <taxon>Halobacteriales</taxon>
        <taxon>Haladaptataceae</taxon>
        <taxon>Halorussus</taxon>
    </lineage>
</organism>
<name>A0A8U0HZF5_9EURY</name>
<evidence type="ECO:0000256" key="1">
    <source>
        <dbReference type="SAM" id="MobiDB-lite"/>
    </source>
</evidence>
<evidence type="ECO:0000313" key="3">
    <source>
        <dbReference type="Proteomes" id="UP000830729"/>
    </source>
</evidence>
<dbReference type="KEGG" id="halx:M0R89_08325"/>
<dbReference type="AlphaFoldDB" id="A0A8U0HZF5"/>
<dbReference type="EMBL" id="CP096659">
    <property type="protein sequence ID" value="UPV76051.1"/>
    <property type="molecule type" value="Genomic_DNA"/>
</dbReference>
<dbReference type="RefSeq" id="WP_248652088.1">
    <property type="nucleotide sequence ID" value="NZ_CP096659.1"/>
</dbReference>
<evidence type="ECO:0000313" key="2">
    <source>
        <dbReference type="EMBL" id="UPV76051.1"/>
    </source>
</evidence>
<evidence type="ECO:0008006" key="4">
    <source>
        <dbReference type="Google" id="ProtNLM"/>
    </source>
</evidence>